<dbReference type="STRING" id="1121429.SAMN02745133_03046"/>
<dbReference type="InterPro" id="IPR006674">
    <property type="entry name" value="HD_domain"/>
</dbReference>
<dbReference type="RefSeq" id="WP_034378351.1">
    <property type="nucleotide sequence ID" value="NZ_FQUY01000038.1"/>
</dbReference>
<evidence type="ECO:0000313" key="2">
    <source>
        <dbReference type="EMBL" id="SHF59039.1"/>
    </source>
</evidence>
<dbReference type="AlphaFoldDB" id="A0A1M5CWH8"/>
<evidence type="ECO:0000259" key="1">
    <source>
        <dbReference type="Pfam" id="PF01966"/>
    </source>
</evidence>
<dbReference type="Proteomes" id="UP000184148">
    <property type="component" value="Unassembled WGS sequence"/>
</dbReference>
<dbReference type="EMBL" id="FQUY01000038">
    <property type="protein sequence ID" value="SHF59039.1"/>
    <property type="molecule type" value="Genomic_DNA"/>
</dbReference>
<proteinExistence type="predicted"/>
<reference evidence="3" key="1">
    <citation type="submission" date="2016-11" db="EMBL/GenBank/DDBJ databases">
        <authorList>
            <person name="Varghese N."/>
            <person name="Submissions S."/>
        </authorList>
    </citation>
    <scope>NUCLEOTIDE SEQUENCE [LARGE SCALE GENOMIC DNA]</scope>
    <source>
        <strain evidence="3">DSM 12395</strain>
    </source>
</reference>
<protein>
    <recommendedName>
        <fullName evidence="1">HD domain-containing protein</fullName>
    </recommendedName>
</protein>
<sequence>MNFNDLTKDILEHPEFQQLANFTHHHPFSILEHSLNVAHLTYTWAYRLNRVIKIDVCSATRGALLHDFYLYDWHLPSPDGSRWHGFRHPQIACQNAERCFDLNPKEKGIILSHMWPLTVPWPSNLEAFLVTFADKTVTLQEFFVKIGYLFRVKFLS</sequence>
<dbReference type="Pfam" id="PF01966">
    <property type="entry name" value="HD"/>
    <property type="match status" value="1"/>
</dbReference>
<dbReference type="SUPFAM" id="SSF109604">
    <property type="entry name" value="HD-domain/PDEase-like"/>
    <property type="match status" value="1"/>
</dbReference>
<keyword evidence="3" id="KW-1185">Reference proteome</keyword>
<accession>A0A1M5CWH8</accession>
<organism evidence="2 3">
    <name type="scientific">Desulforamulus putei DSM 12395</name>
    <dbReference type="NCBI Taxonomy" id="1121429"/>
    <lineage>
        <taxon>Bacteria</taxon>
        <taxon>Bacillati</taxon>
        <taxon>Bacillota</taxon>
        <taxon>Clostridia</taxon>
        <taxon>Eubacteriales</taxon>
        <taxon>Peptococcaceae</taxon>
        <taxon>Desulforamulus</taxon>
    </lineage>
</organism>
<name>A0A1M5CWH8_9FIRM</name>
<evidence type="ECO:0000313" key="3">
    <source>
        <dbReference type="Proteomes" id="UP000184148"/>
    </source>
</evidence>
<feature type="domain" description="HD" evidence="1">
    <location>
        <begin position="31"/>
        <end position="136"/>
    </location>
</feature>
<gene>
    <name evidence="2" type="ORF">SAMN02745133_03046</name>
</gene>